<keyword evidence="5 11" id="KW-0378">Hydrolase</keyword>
<name>A0A9W8DVN5_9FUNG</name>
<feature type="binding site" evidence="10">
    <location>
        <position position="130"/>
    </location>
    <ligand>
        <name>Mg(2+)</name>
        <dbReference type="ChEBI" id="CHEBI:18420"/>
        <label>1</label>
        <note>catalytic</note>
    </ligand>
</feature>
<dbReference type="InterPro" id="IPR000760">
    <property type="entry name" value="Inositol_monophosphatase-like"/>
</dbReference>
<dbReference type="AlphaFoldDB" id="A0A9W8DVN5"/>
<comment type="catalytic activity">
    <reaction evidence="8">
        <text>adenosine 3',5'-bisphosphate + H2O = AMP + phosphate</text>
        <dbReference type="Rhea" id="RHEA:10040"/>
        <dbReference type="ChEBI" id="CHEBI:15377"/>
        <dbReference type="ChEBI" id="CHEBI:43474"/>
        <dbReference type="ChEBI" id="CHEBI:58343"/>
        <dbReference type="ChEBI" id="CHEBI:456215"/>
        <dbReference type="EC" id="3.1.3.7"/>
    </reaction>
    <physiologicalReaction direction="left-to-right" evidence="8">
        <dbReference type="Rhea" id="RHEA:10041"/>
    </physiologicalReaction>
</comment>
<dbReference type="PANTHER" id="PTHR43200">
    <property type="entry name" value="PHOSPHATASE"/>
    <property type="match status" value="1"/>
</dbReference>
<dbReference type="PANTHER" id="PTHR43200:SF6">
    <property type="entry name" value="3'(2'),5'-BISPHOSPHATE NUCLEOTIDASE"/>
    <property type="match status" value="1"/>
</dbReference>
<evidence type="ECO:0000256" key="4">
    <source>
        <dbReference type="ARBA" id="ARBA00022723"/>
    </source>
</evidence>
<feature type="binding site" evidence="10">
    <location>
        <position position="282"/>
    </location>
    <ligand>
        <name>Mg(2+)</name>
        <dbReference type="ChEBI" id="CHEBI:18420"/>
        <label>1</label>
        <note>catalytic</note>
    </ligand>
</feature>
<evidence type="ECO:0000313" key="12">
    <source>
        <dbReference type="Proteomes" id="UP001150569"/>
    </source>
</evidence>
<evidence type="ECO:0000256" key="1">
    <source>
        <dbReference type="ARBA" id="ARBA00001946"/>
    </source>
</evidence>
<feature type="binding site" evidence="10">
    <location>
        <position position="71"/>
    </location>
    <ligand>
        <name>Mg(2+)</name>
        <dbReference type="ChEBI" id="CHEBI:18420"/>
        <label>1</label>
        <note>catalytic</note>
    </ligand>
</feature>
<dbReference type="FunFam" id="3.40.190.80:FF:000003">
    <property type="entry name" value="PAP-specific phosphatase HAL2-like"/>
    <property type="match status" value="1"/>
</dbReference>
<dbReference type="EC" id="3.1.3.7" evidence="3"/>
<dbReference type="InterPro" id="IPR020550">
    <property type="entry name" value="Inositol_monophosphatase_CS"/>
</dbReference>
<dbReference type="Pfam" id="PF00459">
    <property type="entry name" value="Inositol_P"/>
    <property type="match status" value="1"/>
</dbReference>
<accession>A0A9W8DVN5</accession>
<dbReference type="InterPro" id="IPR051090">
    <property type="entry name" value="Inositol_monoP_superfamily"/>
</dbReference>
<evidence type="ECO:0000256" key="3">
    <source>
        <dbReference type="ARBA" id="ARBA00012633"/>
    </source>
</evidence>
<evidence type="ECO:0000256" key="8">
    <source>
        <dbReference type="ARBA" id="ARBA00044479"/>
    </source>
</evidence>
<feature type="binding site" evidence="10">
    <location>
        <position position="129"/>
    </location>
    <ligand>
        <name>Mg(2+)</name>
        <dbReference type="ChEBI" id="CHEBI:18420"/>
        <label>1</label>
        <note>catalytic</note>
    </ligand>
</feature>
<keyword evidence="4 10" id="KW-0479">Metal-binding</keyword>
<comment type="similarity">
    <text evidence="2">Belongs to the inositol monophosphatase superfamily.</text>
</comment>
<dbReference type="GO" id="GO:0008441">
    <property type="term" value="F:3'(2'),5'-bisphosphate nucleotidase activity"/>
    <property type="evidence" value="ECO:0007669"/>
    <property type="project" value="UniProtKB-EC"/>
</dbReference>
<dbReference type="PROSITE" id="PS00630">
    <property type="entry name" value="IMP_2"/>
    <property type="match status" value="1"/>
</dbReference>
<dbReference type="PRINTS" id="PR00377">
    <property type="entry name" value="IMPHPHTASES"/>
</dbReference>
<evidence type="ECO:0000256" key="5">
    <source>
        <dbReference type="ARBA" id="ARBA00022801"/>
    </source>
</evidence>
<organism evidence="11 12">
    <name type="scientific">Tieghemiomyces parasiticus</name>
    <dbReference type="NCBI Taxonomy" id="78921"/>
    <lineage>
        <taxon>Eukaryota</taxon>
        <taxon>Fungi</taxon>
        <taxon>Fungi incertae sedis</taxon>
        <taxon>Zoopagomycota</taxon>
        <taxon>Kickxellomycotina</taxon>
        <taxon>Dimargaritomycetes</taxon>
        <taxon>Dimargaritales</taxon>
        <taxon>Dimargaritaceae</taxon>
        <taxon>Tieghemiomyces</taxon>
    </lineage>
</organism>
<gene>
    <name evidence="11" type="primary">MET22_2</name>
    <name evidence="11" type="ORF">IWQ60_007164</name>
</gene>
<sequence>MSATLAAERRVAVEAVLQACRVCQKVFNHLVAGETIIKDDRSPVTVADYSAQAVVNTYLAEHFPQDLVVGEESARDLQGEVGRALREKVLSLSNAVLRVPLTESKLLTAIDRGSYGGGPRGRHWTLDPIDGTKGFLRGDQFAVCLALIEDGEVRLGVMGCPNLPAAHLGQAAQATASPPGERGCLFIAEKGHGAFTRSLVSDVETRIHVSDTRDCRDARFCESVEAAHSSHSDASRVGQDLGITQDSIRMDSQCKYGCIARGDADIYLRLPASATYVEKIWDHASGALLVEEAGGIVTDVDGKHLDFSRGRFLDANRGVVAANARIHSEVLRAVQKVLQNPERA</sequence>
<evidence type="ECO:0000256" key="9">
    <source>
        <dbReference type="ARBA" id="ARBA00044484"/>
    </source>
</evidence>
<comment type="cofactor">
    <cofactor evidence="1 10">
        <name>Mg(2+)</name>
        <dbReference type="ChEBI" id="CHEBI:18420"/>
    </cofactor>
</comment>
<comment type="caution">
    <text evidence="11">The sequence shown here is derived from an EMBL/GenBank/DDBJ whole genome shotgun (WGS) entry which is preliminary data.</text>
</comment>
<reference evidence="11" key="1">
    <citation type="submission" date="2022-07" db="EMBL/GenBank/DDBJ databases">
        <title>Phylogenomic reconstructions and comparative analyses of Kickxellomycotina fungi.</title>
        <authorList>
            <person name="Reynolds N.K."/>
            <person name="Stajich J.E."/>
            <person name="Barry K."/>
            <person name="Grigoriev I.V."/>
            <person name="Crous P."/>
            <person name="Smith M.E."/>
        </authorList>
    </citation>
    <scope>NUCLEOTIDE SEQUENCE</scope>
    <source>
        <strain evidence="11">RSA 861</strain>
    </source>
</reference>
<dbReference type="InterPro" id="IPR020583">
    <property type="entry name" value="Inositol_monoP_metal-BS"/>
</dbReference>
<protein>
    <recommendedName>
        <fullName evidence="3">3'(2'),5'-bisphosphate nucleotidase</fullName>
        <ecNumber evidence="3">3.1.3.7</ecNumber>
    </recommendedName>
</protein>
<dbReference type="GO" id="GO:0000103">
    <property type="term" value="P:sulfate assimilation"/>
    <property type="evidence" value="ECO:0007669"/>
    <property type="project" value="TreeGrafter"/>
</dbReference>
<dbReference type="GO" id="GO:0046854">
    <property type="term" value="P:phosphatidylinositol phosphate biosynthetic process"/>
    <property type="evidence" value="ECO:0007669"/>
    <property type="project" value="InterPro"/>
</dbReference>
<dbReference type="PROSITE" id="PS00629">
    <property type="entry name" value="IMP_1"/>
    <property type="match status" value="1"/>
</dbReference>
<comment type="catalytic activity">
    <reaction evidence="7">
        <text>adenosine 2',5'-bisphosphate + H2O = AMP + phosphate</text>
        <dbReference type="Rhea" id="RHEA:77643"/>
        <dbReference type="ChEBI" id="CHEBI:15377"/>
        <dbReference type="ChEBI" id="CHEBI:43474"/>
        <dbReference type="ChEBI" id="CHEBI:194156"/>
        <dbReference type="ChEBI" id="CHEBI:456215"/>
        <dbReference type="EC" id="3.1.3.7"/>
    </reaction>
    <physiologicalReaction direction="left-to-right" evidence="7">
        <dbReference type="Rhea" id="RHEA:77644"/>
    </physiologicalReaction>
</comment>
<comment type="catalytic activity">
    <reaction evidence="9">
        <text>3'-phosphoadenylyl sulfate + H2O = adenosine 5'-phosphosulfate + phosphate</text>
        <dbReference type="Rhea" id="RHEA:77639"/>
        <dbReference type="ChEBI" id="CHEBI:15377"/>
        <dbReference type="ChEBI" id="CHEBI:43474"/>
        <dbReference type="ChEBI" id="CHEBI:58243"/>
        <dbReference type="ChEBI" id="CHEBI:58339"/>
        <dbReference type="EC" id="3.1.3.7"/>
    </reaction>
    <physiologicalReaction direction="left-to-right" evidence="9">
        <dbReference type="Rhea" id="RHEA:77640"/>
    </physiologicalReaction>
</comment>
<evidence type="ECO:0000256" key="2">
    <source>
        <dbReference type="ARBA" id="ARBA00009759"/>
    </source>
</evidence>
<keyword evidence="12" id="KW-1185">Reference proteome</keyword>
<dbReference type="NCBIfam" id="TIGR01330">
    <property type="entry name" value="bisphos_HAL2"/>
    <property type="match status" value="1"/>
</dbReference>
<evidence type="ECO:0000313" key="11">
    <source>
        <dbReference type="EMBL" id="KAJ1919778.1"/>
    </source>
</evidence>
<dbReference type="Gene3D" id="3.30.540.10">
    <property type="entry name" value="Fructose-1,6-Bisphosphatase, subunit A, domain 1"/>
    <property type="match status" value="1"/>
</dbReference>
<dbReference type="InterPro" id="IPR006239">
    <property type="entry name" value="DPNP"/>
</dbReference>
<feature type="binding site" evidence="10">
    <location>
        <position position="127"/>
    </location>
    <ligand>
        <name>Mg(2+)</name>
        <dbReference type="ChEBI" id="CHEBI:18420"/>
        <label>1</label>
        <note>catalytic</note>
    </ligand>
</feature>
<evidence type="ECO:0000256" key="6">
    <source>
        <dbReference type="ARBA" id="ARBA00022842"/>
    </source>
</evidence>
<proteinExistence type="inferred from homology"/>
<dbReference type="Gene3D" id="3.40.190.80">
    <property type="match status" value="1"/>
</dbReference>
<dbReference type="SUPFAM" id="SSF56655">
    <property type="entry name" value="Carbohydrate phosphatase"/>
    <property type="match status" value="1"/>
</dbReference>
<dbReference type="GO" id="GO:0046872">
    <property type="term" value="F:metal ion binding"/>
    <property type="evidence" value="ECO:0007669"/>
    <property type="project" value="UniProtKB-KW"/>
</dbReference>
<dbReference type="EMBL" id="JANBPT010000463">
    <property type="protein sequence ID" value="KAJ1919778.1"/>
    <property type="molecule type" value="Genomic_DNA"/>
</dbReference>
<dbReference type="Proteomes" id="UP001150569">
    <property type="component" value="Unassembled WGS sequence"/>
</dbReference>
<keyword evidence="6 10" id="KW-0460">Magnesium</keyword>
<evidence type="ECO:0000256" key="7">
    <source>
        <dbReference type="ARBA" id="ARBA00044466"/>
    </source>
</evidence>
<evidence type="ECO:0000256" key="10">
    <source>
        <dbReference type="PIRSR" id="PIRSR600760-2"/>
    </source>
</evidence>
<dbReference type="CDD" id="cd01517">
    <property type="entry name" value="PAP_phosphatase"/>
    <property type="match status" value="1"/>
</dbReference>
<dbReference type="OrthoDB" id="411145at2759"/>